<dbReference type="RefSeq" id="WP_087646781.1">
    <property type="nucleotide sequence ID" value="NZ_FCON02000059.1"/>
</dbReference>
<dbReference type="Proteomes" id="UP000054770">
    <property type="component" value="Unassembled WGS sequence"/>
</dbReference>
<feature type="domain" description="Beta-lactamase-related" evidence="1">
    <location>
        <begin position="16"/>
        <end position="392"/>
    </location>
</feature>
<dbReference type="InterPro" id="IPR050789">
    <property type="entry name" value="Diverse_Enzym_Activities"/>
</dbReference>
<proteinExistence type="predicted"/>
<evidence type="ECO:0000313" key="3">
    <source>
        <dbReference type="Proteomes" id="UP000054770"/>
    </source>
</evidence>
<dbReference type="PANTHER" id="PTHR43283">
    <property type="entry name" value="BETA-LACTAMASE-RELATED"/>
    <property type="match status" value="1"/>
</dbReference>
<dbReference type="InterPro" id="IPR012338">
    <property type="entry name" value="Beta-lactam/transpept-like"/>
</dbReference>
<evidence type="ECO:0000313" key="2">
    <source>
        <dbReference type="EMBL" id="SAL75150.1"/>
    </source>
</evidence>
<comment type="caution">
    <text evidence="2">The sequence shown here is derived from an EMBL/GenBank/DDBJ whole genome shotgun (WGS) entry which is preliminary data.</text>
</comment>
<dbReference type="SUPFAM" id="SSF56601">
    <property type="entry name" value="beta-lactamase/transpeptidase-like"/>
    <property type="match status" value="1"/>
</dbReference>
<dbReference type="Gene3D" id="3.40.710.10">
    <property type="entry name" value="DD-peptidase/beta-lactamase superfamily"/>
    <property type="match status" value="1"/>
</dbReference>
<name>A0A158K3Q2_9BURK</name>
<evidence type="ECO:0000259" key="1">
    <source>
        <dbReference type="Pfam" id="PF00144"/>
    </source>
</evidence>
<sequence length="407" mass="45445">MSKAGFDPERLARVSHALQRFVDSGDVAGIVTLAWRRGEIAHVDTLGWRDLETQRPMTRDTLFRIASMTKPVTSVAALMLVEEGRLDFESPASKWLPELANLGVLASPDAPLDQTEPIRAPITLVDLLTHRAGFAYHFTADGALAEAYERVFNGFDMMVDPGRWLDHVAELPLMYQPGTRWHYGITTDVLGALVQRVAGMSLDEFFRTRIFEPLGMPDTGFVVPPEKVDRLSTSYAVEGASKRQVAEDHPATSRWIKPDRFQSGGGGLVSTADDYLRFARMLLGRGRLHGDEGERVQGPRILSHKSIDLMRSNFLTAEQRRIPAFGYPVWASQGFGLGLAIVDDPARQMRAGYRSRGSFSWPGALGTSWFADPVEDMIGLFMIQRRADEPFPMAQEFERLLYDAIDD</sequence>
<gene>
    <name evidence="2" type="ORF">AWB68_04714</name>
</gene>
<dbReference type="EMBL" id="FCON02000059">
    <property type="protein sequence ID" value="SAL75150.1"/>
    <property type="molecule type" value="Genomic_DNA"/>
</dbReference>
<protein>
    <submittedName>
        <fullName evidence="2">Beta-lactamase</fullName>
    </submittedName>
</protein>
<dbReference type="AlphaFoldDB" id="A0A158K3Q2"/>
<dbReference type="PANTHER" id="PTHR43283:SF3">
    <property type="entry name" value="BETA-LACTAMASE FAMILY PROTEIN (AFU_ORTHOLOGUE AFUA_5G07500)"/>
    <property type="match status" value="1"/>
</dbReference>
<dbReference type="OrthoDB" id="9801061at2"/>
<organism evidence="2 3">
    <name type="scientific">Caballeronia choica</name>
    <dbReference type="NCBI Taxonomy" id="326476"/>
    <lineage>
        <taxon>Bacteria</taxon>
        <taxon>Pseudomonadati</taxon>
        <taxon>Pseudomonadota</taxon>
        <taxon>Betaproteobacteria</taxon>
        <taxon>Burkholderiales</taxon>
        <taxon>Burkholderiaceae</taxon>
        <taxon>Caballeronia</taxon>
    </lineage>
</organism>
<reference evidence="2" key="1">
    <citation type="submission" date="2016-01" db="EMBL/GenBank/DDBJ databases">
        <authorList>
            <person name="Peeters C."/>
        </authorList>
    </citation>
    <scope>NUCLEOTIDE SEQUENCE [LARGE SCALE GENOMIC DNA]</scope>
    <source>
        <strain evidence="2">LMG 22940</strain>
    </source>
</reference>
<keyword evidence="3" id="KW-1185">Reference proteome</keyword>
<dbReference type="Pfam" id="PF00144">
    <property type="entry name" value="Beta-lactamase"/>
    <property type="match status" value="1"/>
</dbReference>
<dbReference type="InterPro" id="IPR001466">
    <property type="entry name" value="Beta-lactam-related"/>
</dbReference>
<accession>A0A158K3Q2</accession>